<sequence length="2337" mass="272843">MREQHSCLQCVFGYPIRQQHSREVFKQHQYLCELFIISYCMATSRSPRQPRSISAVLQQEQHHWHVQDGINVCSSREYDRHVREVRDEQERVQKKVFTNWINHYLAQHAPPYRIEKLLNDLRDGTKLLALLEVLSGERLIEENTRLLADQLSQIPSSSTSSIDSVGQVPCGEVLMHGVTPGTPLGKPSPLDRWKGGARKALLQWVKNSISQRFGIQVSDFGPSWRDGMAFLAIIDKIRPGLINMDTARQMSNRDRLNMAFNIAESVLGIARLLDAEDIDVDHPDEKSLMTYVSQFLHKYPETYAQPEQELMAVPPSPVQQDDATTLSRWLDHAETVLMILNKPVTNHFEEYKQYKAFQNDMETKRTLYNQLSNKITKKTADPVLVSMWPVLDQRWKQLETNMARWRWKLDCSLPGRLGQLGEWLNQAEQRLTGDVLPHGKHEEMPNLVAMKLNEYKIFFQDLQGVQQVFRQLQYSPEVGSVPPDHMQDLNQRLDRVSVLAHQHRSLLLFEEQKYKILEFVSTVEKKLREWDIKYGYHPEVEELLNVYKDFVEKRNIFQEFEQSYAVLQNAAETCQRTGTAVLPGKAPSGGTMIIINDEFVKSTIALFFLNFQVQGEIEDYDSLYKNISKKAQGLIRVLSPPEVEIMMSNLKQEKELLLTIRTRIASCLHILCQVLTNQEALESGIKELTGWIEEAEKVIAGYVIPTTPEQISLQLEKHKAFFKRFPYYKSVFESKNKLYQNLLKEASGAPEINVAGIKHTMTDLNDRFEQCISLSEQWEQAMTEATNRWQRYFETVMVIEEWLEKARRLLTDTTVKWEKLETQQEFFEKPVQHMMRKLVSASESVMATLPETEQKPLQETVENLQGQWKNIWQQVPTHLVQLEFQLLEQDFEFQLQEAEKELKIEQERFDSGEKTEKVLQGHWEFFQSGPTSHRIQGLLSKMEILSGQEEGNKLQAECEHHRKQWEILEQRIQAMHDQLQRNQEEWRDYCLRFNSIIRWMDEMEKNIAATTQEMASSQEFETVKVKFQEMCKDVDTHEEDVKWLVQKLENLVLKLPDTEAVQEKNRLDALVDRYKNLVPIIETTVIYTETISKCYIFREEVQEVTCWLKGVQEETEAKDEGAFENVEKLEEMLAQQKALVGELEKQQPAILASVSKGKELKNVPSVPSFVEREVFNLETSWKEVYEKALDKLNTLKKAQKMWTDYNEQKSEIFRLLHQAQEDLRRMTTPAYPRTIEEELKVKQKMSIQLREATEAMLERLRSLGKDLVQHVTTQRQPLFEKEVVEIEKQIRVILQTMTEKVVYLEQTTQKWITFTAKLEEISNWIEQAQNMLDRISLEDLPLADSTRHAQQILSEITQQTEVLRNLERESQELANEQPDSENVKELNAQLADLRQKLQKLEETTKVTLENLSRNLEAVEEYKRFISKENEEIKLAETRISEGFVRPVSLEDARVKKQSTEQFQEQCLEKIAQLSDVAVQTQKDQVDTAVQTELDFLQSQWQTVFDTVKTWAERLERTLHSWESLSIKTEDLISWVVETEEHVKKPLKTNTVIIEKLEGLKEDLKHLSIEVFEKQQSLSEIFKEVEELSQNISQKATTALRAHLSDIRHRINNLSDYVHQLQAQVASVIAERKDLLRKIKTFQEWIDETQLILKDQQDVFFSHVDQMLKQTRIMKEESSRKQELFNDIYATVRQLSETCMPEEVEQVQSAYSSLSENYQWLEDLLDVRVDFLQKLENFHLWQRDLREHLSLLEQKLNSHQLVEEEMSSIASELEIIKTQLETKECESSELDNLITKAQLKLFKDSSNMSSTLSLYNLLTELKDRHSKVTEMLRKRQQKTTFLHQQHQDFNETLEKLVAWIKDTDSKIQNLRPRSDTQSGIVALQNDIKELTEDLTSHKADYTKVLEKGRALIEVNPSELSDIQTKLTSLDTFWEQLSSELARKEKLFNQVLALWKECDDLYKQMLNVIQEAMQKAAPPEHPPCDSIQSLSMLEKAKTANELMKSHRSVTDNYSHKMKEMKDKLTSVEGFNVEFLQTELEEAQQQWRTAWERIMQRLQTCESQLVLWQQIDSVKEQLMTWLTETCSAFNSFLENFSGHEKAQSLLNKYKNEVGFYETTHAGLCAKISALEKLTDNQEIATLTSLKSVLQAQFDEARDVANKLESVLRNIENEQGTVEEEMQAFSDYLKKQRESVSRCDNSSGSDELVLQRLEQCKKLGEEMNTYYKKLEQIETNIHTLQQNHSSLDTSGLQKELSNLQKRYETVKNQAAKVNSNLFSVLERHYQSGLQEFQRWLTAYSEKVSWCDPDLAGDRFSLEAQMGTLRVYLDLNSYFVTVLILS</sequence>
<gene>
    <name evidence="10" type="primary">LOC106470726</name>
</gene>
<dbReference type="GeneID" id="106470726"/>
<comment type="subcellular location">
    <subcellularLocation>
        <location evidence="1">Membrane</location>
    </subcellularLocation>
</comment>
<evidence type="ECO:0000256" key="2">
    <source>
        <dbReference type="ARBA" id="ARBA00022692"/>
    </source>
</evidence>
<feature type="coiled-coil region" evidence="7">
    <location>
        <begin position="1879"/>
        <end position="1906"/>
    </location>
</feature>
<dbReference type="InterPro" id="IPR018159">
    <property type="entry name" value="Spectrin/alpha-actinin"/>
</dbReference>
<keyword evidence="4" id="KW-1133">Transmembrane helix</keyword>
<dbReference type="SMART" id="SM00033">
    <property type="entry name" value="CH"/>
    <property type="match status" value="1"/>
</dbReference>
<keyword evidence="2" id="KW-0812">Transmembrane</keyword>
<dbReference type="Pfam" id="PF00435">
    <property type="entry name" value="Spectrin"/>
    <property type="match status" value="2"/>
</dbReference>
<dbReference type="PROSITE" id="PS00019">
    <property type="entry name" value="ACTININ_1"/>
    <property type="match status" value="1"/>
</dbReference>
<dbReference type="Pfam" id="PF25034">
    <property type="entry name" value="Spectrin_SYNE1"/>
    <property type="match status" value="1"/>
</dbReference>
<dbReference type="RefSeq" id="XP_022255070.1">
    <property type="nucleotide sequence ID" value="XM_022399362.1"/>
</dbReference>
<evidence type="ECO:0000256" key="7">
    <source>
        <dbReference type="SAM" id="Coils"/>
    </source>
</evidence>
<reference evidence="10" key="1">
    <citation type="submission" date="2025-08" db="UniProtKB">
        <authorList>
            <consortium name="RefSeq"/>
        </authorList>
    </citation>
    <scope>IDENTIFICATION</scope>
    <source>
        <tissue evidence="10">Muscle</tissue>
    </source>
</reference>
<dbReference type="PANTHER" id="PTHR47535">
    <property type="entry name" value="MUSCLE-SPECIFIC PROTEIN 300 KDA, ISOFORM G"/>
    <property type="match status" value="1"/>
</dbReference>
<dbReference type="InterPro" id="IPR052403">
    <property type="entry name" value="LINC-complex_assoc"/>
</dbReference>
<feature type="coiled-coil region" evidence="7">
    <location>
        <begin position="2212"/>
        <end position="2272"/>
    </location>
</feature>
<keyword evidence="6" id="KW-0009">Actin-binding</keyword>
<feature type="coiled-coil region" evidence="7">
    <location>
        <begin position="888"/>
        <end position="915"/>
    </location>
</feature>
<keyword evidence="9" id="KW-1185">Reference proteome</keyword>
<dbReference type="SUPFAM" id="SSF46966">
    <property type="entry name" value="Spectrin repeat"/>
    <property type="match status" value="10"/>
</dbReference>
<evidence type="ECO:0000256" key="5">
    <source>
        <dbReference type="ARBA" id="ARBA00023136"/>
    </source>
</evidence>
<dbReference type="InterPro" id="IPR057057">
    <property type="entry name" value="Spectrin_SYNE1"/>
</dbReference>
<dbReference type="SUPFAM" id="SSF47576">
    <property type="entry name" value="Calponin-homology domain, CH-domain"/>
    <property type="match status" value="1"/>
</dbReference>
<dbReference type="Pfam" id="PF00307">
    <property type="entry name" value="CH"/>
    <property type="match status" value="2"/>
</dbReference>
<dbReference type="PANTHER" id="PTHR47535:SF1">
    <property type="entry name" value="NESPRIN-1"/>
    <property type="match status" value="1"/>
</dbReference>
<evidence type="ECO:0000256" key="3">
    <source>
        <dbReference type="ARBA" id="ARBA00022737"/>
    </source>
</evidence>
<proteinExistence type="predicted"/>
<dbReference type="Gene3D" id="1.20.58.60">
    <property type="match status" value="8"/>
</dbReference>
<accession>A0ABM1TGR4</accession>
<dbReference type="InterPro" id="IPR002017">
    <property type="entry name" value="Spectrin_repeat"/>
</dbReference>
<evidence type="ECO:0000313" key="9">
    <source>
        <dbReference type="Proteomes" id="UP000694941"/>
    </source>
</evidence>
<evidence type="ECO:0000313" key="10">
    <source>
        <dbReference type="RefSeq" id="XP_022255070.1"/>
    </source>
</evidence>
<name>A0ABM1TGR4_LIMPO</name>
<dbReference type="CDD" id="cd21243">
    <property type="entry name" value="CH_SYNE1_rpt2"/>
    <property type="match status" value="1"/>
</dbReference>
<keyword evidence="5" id="KW-0472">Membrane</keyword>
<dbReference type="Gene3D" id="1.10.418.10">
    <property type="entry name" value="Calponin-like domain"/>
    <property type="match status" value="2"/>
</dbReference>
<protein>
    <submittedName>
        <fullName evidence="10">Nesprin-1-like</fullName>
    </submittedName>
</protein>
<evidence type="ECO:0000259" key="8">
    <source>
        <dbReference type="PROSITE" id="PS50021"/>
    </source>
</evidence>
<dbReference type="CDD" id="cd00176">
    <property type="entry name" value="SPEC"/>
    <property type="match status" value="2"/>
</dbReference>
<evidence type="ECO:0000256" key="6">
    <source>
        <dbReference type="ARBA" id="ARBA00023203"/>
    </source>
</evidence>
<dbReference type="InterPro" id="IPR036872">
    <property type="entry name" value="CH_dom_sf"/>
</dbReference>
<feature type="coiled-coil region" evidence="7">
    <location>
        <begin position="1349"/>
        <end position="1438"/>
    </location>
</feature>
<organism evidence="9 10">
    <name type="scientific">Limulus polyphemus</name>
    <name type="common">Atlantic horseshoe crab</name>
    <dbReference type="NCBI Taxonomy" id="6850"/>
    <lineage>
        <taxon>Eukaryota</taxon>
        <taxon>Metazoa</taxon>
        <taxon>Ecdysozoa</taxon>
        <taxon>Arthropoda</taxon>
        <taxon>Chelicerata</taxon>
        <taxon>Merostomata</taxon>
        <taxon>Xiphosura</taxon>
        <taxon>Limulidae</taxon>
        <taxon>Limulus</taxon>
    </lineage>
</organism>
<keyword evidence="7" id="KW-0175">Coiled coil</keyword>
<dbReference type="InterPro" id="IPR047291">
    <property type="entry name" value="CH_SYNE1_rpt2"/>
</dbReference>
<dbReference type="Proteomes" id="UP000694941">
    <property type="component" value="Unplaced"/>
</dbReference>
<dbReference type="InterPro" id="IPR001589">
    <property type="entry name" value="Actinin_actin-bd_CS"/>
</dbReference>
<evidence type="ECO:0000256" key="4">
    <source>
        <dbReference type="ARBA" id="ARBA00022989"/>
    </source>
</evidence>
<keyword evidence="3" id="KW-0677">Repeat</keyword>
<dbReference type="SMART" id="SM00150">
    <property type="entry name" value="SPEC"/>
    <property type="match status" value="10"/>
</dbReference>
<dbReference type="InterPro" id="IPR001715">
    <property type="entry name" value="CH_dom"/>
</dbReference>
<feature type="coiled-coil region" evidence="7">
    <location>
        <begin position="2150"/>
        <end position="2177"/>
    </location>
</feature>
<feature type="domain" description="Calponin-homology (CH)" evidence="8">
    <location>
        <begin position="195"/>
        <end position="300"/>
    </location>
</feature>
<dbReference type="PROSITE" id="PS50021">
    <property type="entry name" value="CH"/>
    <property type="match status" value="1"/>
</dbReference>
<evidence type="ECO:0000256" key="1">
    <source>
        <dbReference type="ARBA" id="ARBA00004370"/>
    </source>
</evidence>